<evidence type="ECO:0000313" key="2">
    <source>
        <dbReference type="Proteomes" id="UP000176865"/>
    </source>
</evidence>
<sequence length="90" mass="10394">MTNNNVLVFPVTVEKKIIEAETIYNFLNEEKTLEVKITGIFFFEFQVLDVIEFLAANLIIPDKEEWIAKPNIPFFSNKTLTSTIILEKIA</sequence>
<protein>
    <submittedName>
        <fullName evidence="1">Uncharacterized protein</fullName>
    </submittedName>
</protein>
<comment type="caution">
    <text evidence="1">The sequence shown here is derived from an EMBL/GenBank/DDBJ whole genome shotgun (WGS) entry which is preliminary data.</text>
</comment>
<name>A0A1F5ENZ0_9BACT</name>
<organism evidence="1 2">
    <name type="scientific">Candidatus Campbellbacteria bacterium RIFCSPLOWO2_01_FULL_34_15</name>
    <dbReference type="NCBI Taxonomy" id="1797579"/>
    <lineage>
        <taxon>Bacteria</taxon>
        <taxon>Candidatus Campbelliibacteriota</taxon>
    </lineage>
</organism>
<evidence type="ECO:0000313" key="1">
    <source>
        <dbReference type="EMBL" id="OGD69117.1"/>
    </source>
</evidence>
<dbReference type="EMBL" id="MFAB01000007">
    <property type="protein sequence ID" value="OGD69117.1"/>
    <property type="molecule type" value="Genomic_DNA"/>
</dbReference>
<reference evidence="1 2" key="1">
    <citation type="journal article" date="2016" name="Nat. Commun.">
        <title>Thousands of microbial genomes shed light on interconnected biogeochemical processes in an aquifer system.</title>
        <authorList>
            <person name="Anantharaman K."/>
            <person name="Brown C.T."/>
            <person name="Hug L.A."/>
            <person name="Sharon I."/>
            <person name="Castelle C.J."/>
            <person name="Probst A.J."/>
            <person name="Thomas B.C."/>
            <person name="Singh A."/>
            <person name="Wilkins M.J."/>
            <person name="Karaoz U."/>
            <person name="Brodie E.L."/>
            <person name="Williams K.H."/>
            <person name="Hubbard S.S."/>
            <person name="Banfield J.F."/>
        </authorList>
    </citation>
    <scope>NUCLEOTIDE SEQUENCE [LARGE SCALE GENOMIC DNA]</scope>
</reference>
<accession>A0A1F5ENZ0</accession>
<dbReference type="Proteomes" id="UP000176865">
    <property type="component" value="Unassembled WGS sequence"/>
</dbReference>
<gene>
    <name evidence="1" type="ORF">A2996_02770</name>
</gene>
<proteinExistence type="predicted"/>
<dbReference type="AlphaFoldDB" id="A0A1F5ENZ0"/>